<keyword evidence="2" id="KW-0472">Membrane</keyword>
<keyword evidence="2" id="KW-0812">Transmembrane</keyword>
<feature type="region of interest" description="Disordered" evidence="1">
    <location>
        <begin position="1"/>
        <end position="44"/>
    </location>
</feature>
<comment type="caution">
    <text evidence="3">The sequence shown here is derived from an EMBL/GenBank/DDBJ whole genome shotgun (WGS) entry which is preliminary data.</text>
</comment>
<reference evidence="3 4" key="1">
    <citation type="submission" date="2021-01" db="EMBL/GenBank/DDBJ databases">
        <title>Sequencing the genomes of 1000 actinobacteria strains.</title>
        <authorList>
            <person name="Klenk H.-P."/>
        </authorList>
    </citation>
    <scope>NUCLEOTIDE SEQUENCE [LARGE SCALE GENOMIC DNA]</scope>
    <source>
        <strain evidence="3 4">DSM 100204</strain>
    </source>
</reference>
<evidence type="ECO:0000313" key="3">
    <source>
        <dbReference type="EMBL" id="MBM7492371.1"/>
    </source>
</evidence>
<dbReference type="Proteomes" id="UP000764837">
    <property type="component" value="Unassembled WGS sequence"/>
</dbReference>
<sequence length="119" mass="11874">MTHPQPPVGPQYRQLSHPEPSTRPFAATPQPPFSGAAYPVADGGHPGAGGGYQVARVPGYPLIAPPPARTNASKKTAVVVAVTAAVLTLLCCAGGIVALVIGANRVDGTNSNATGTGKP</sequence>
<proteinExistence type="predicted"/>
<dbReference type="EMBL" id="JAFBBP010000001">
    <property type="protein sequence ID" value="MBM7492371.1"/>
    <property type="molecule type" value="Genomic_DNA"/>
</dbReference>
<keyword evidence="2" id="KW-1133">Transmembrane helix</keyword>
<protein>
    <recommendedName>
        <fullName evidence="5">Serine/threonine protein kinase</fullName>
    </recommendedName>
</protein>
<name>A0ABS2LW07_9ACTN</name>
<keyword evidence="4" id="KW-1185">Reference proteome</keyword>
<evidence type="ECO:0000313" key="4">
    <source>
        <dbReference type="Proteomes" id="UP000764837"/>
    </source>
</evidence>
<evidence type="ECO:0008006" key="5">
    <source>
        <dbReference type="Google" id="ProtNLM"/>
    </source>
</evidence>
<gene>
    <name evidence="3" type="ORF">JOD64_003593</name>
</gene>
<evidence type="ECO:0000256" key="2">
    <source>
        <dbReference type="SAM" id="Phobius"/>
    </source>
</evidence>
<feature type="transmembrane region" description="Helical" evidence="2">
    <location>
        <begin position="77"/>
        <end position="101"/>
    </location>
</feature>
<dbReference type="RefSeq" id="WP_204943261.1">
    <property type="nucleotide sequence ID" value="NZ_JAFBBP010000001.1"/>
</dbReference>
<accession>A0ABS2LW07</accession>
<organism evidence="3 4">
    <name type="scientific">Micromonospora luteifusca</name>
    <dbReference type="NCBI Taxonomy" id="709860"/>
    <lineage>
        <taxon>Bacteria</taxon>
        <taxon>Bacillati</taxon>
        <taxon>Actinomycetota</taxon>
        <taxon>Actinomycetes</taxon>
        <taxon>Micromonosporales</taxon>
        <taxon>Micromonosporaceae</taxon>
        <taxon>Micromonospora</taxon>
    </lineage>
</organism>
<evidence type="ECO:0000256" key="1">
    <source>
        <dbReference type="SAM" id="MobiDB-lite"/>
    </source>
</evidence>